<dbReference type="PANTHER" id="PTHR34009">
    <property type="entry name" value="PROTEIN STAR"/>
    <property type="match status" value="1"/>
</dbReference>
<dbReference type="GO" id="GO:0005789">
    <property type="term" value="C:endoplasmic reticulum membrane"/>
    <property type="evidence" value="ECO:0007669"/>
    <property type="project" value="TreeGrafter"/>
</dbReference>
<organism evidence="2">
    <name type="scientific">marine metagenome</name>
    <dbReference type="NCBI Taxonomy" id="408172"/>
    <lineage>
        <taxon>unclassified sequences</taxon>
        <taxon>metagenomes</taxon>
        <taxon>ecological metagenomes</taxon>
    </lineage>
</organism>
<dbReference type="InterPro" id="IPR053202">
    <property type="entry name" value="EGF_Rcpt_Signaling_Reg"/>
</dbReference>
<feature type="domain" description="Methyltransferase FkbM" evidence="1">
    <location>
        <begin position="47"/>
        <end position="206"/>
    </location>
</feature>
<dbReference type="GO" id="GO:0031902">
    <property type="term" value="C:late endosome membrane"/>
    <property type="evidence" value="ECO:0007669"/>
    <property type="project" value="TreeGrafter"/>
</dbReference>
<evidence type="ECO:0000313" key="2">
    <source>
        <dbReference type="EMBL" id="SVB77748.1"/>
    </source>
</evidence>
<reference evidence="2" key="1">
    <citation type="submission" date="2018-05" db="EMBL/GenBank/DDBJ databases">
        <authorList>
            <person name="Lanie J.A."/>
            <person name="Ng W.-L."/>
            <person name="Kazmierczak K.M."/>
            <person name="Andrzejewski T.M."/>
            <person name="Davidsen T.M."/>
            <person name="Wayne K.J."/>
            <person name="Tettelin H."/>
            <person name="Glass J.I."/>
            <person name="Rusch D."/>
            <person name="Podicherti R."/>
            <person name="Tsui H.-C.T."/>
            <person name="Winkler M.E."/>
        </authorList>
    </citation>
    <scope>NUCLEOTIDE SEQUENCE</scope>
</reference>
<evidence type="ECO:0000259" key="1">
    <source>
        <dbReference type="Pfam" id="PF05050"/>
    </source>
</evidence>
<accession>A0A382GRK8</accession>
<protein>
    <recommendedName>
        <fullName evidence="1">Methyltransferase FkbM domain-containing protein</fullName>
    </recommendedName>
</protein>
<proteinExistence type="predicted"/>
<dbReference type="GO" id="GO:0005886">
    <property type="term" value="C:plasma membrane"/>
    <property type="evidence" value="ECO:0007669"/>
    <property type="project" value="TreeGrafter"/>
</dbReference>
<dbReference type="GO" id="GO:0016197">
    <property type="term" value="P:endosomal transport"/>
    <property type="evidence" value="ECO:0007669"/>
    <property type="project" value="TreeGrafter"/>
</dbReference>
<dbReference type="GO" id="GO:0006888">
    <property type="term" value="P:endoplasmic reticulum to Golgi vesicle-mediated transport"/>
    <property type="evidence" value="ECO:0007669"/>
    <property type="project" value="TreeGrafter"/>
</dbReference>
<dbReference type="GO" id="GO:0005794">
    <property type="term" value="C:Golgi apparatus"/>
    <property type="evidence" value="ECO:0007669"/>
    <property type="project" value="TreeGrafter"/>
</dbReference>
<gene>
    <name evidence="2" type="ORF">METZ01_LOCUS230602</name>
</gene>
<dbReference type="EMBL" id="UINC01057024">
    <property type="protein sequence ID" value="SVB77748.1"/>
    <property type="molecule type" value="Genomic_DNA"/>
</dbReference>
<dbReference type="Pfam" id="PF05050">
    <property type="entry name" value="Methyltransf_21"/>
    <property type="match status" value="1"/>
</dbReference>
<dbReference type="Gene3D" id="3.40.50.150">
    <property type="entry name" value="Vaccinia Virus protein VP39"/>
    <property type="match status" value="1"/>
</dbReference>
<dbReference type="InterPro" id="IPR029063">
    <property type="entry name" value="SAM-dependent_MTases_sf"/>
</dbReference>
<name>A0A382GRK8_9ZZZZ</name>
<feature type="non-terminal residue" evidence="2">
    <location>
        <position position="1"/>
    </location>
</feature>
<dbReference type="AlphaFoldDB" id="A0A382GRK8"/>
<sequence>VFKINIKEYLKILELFASNKSNSTSQCFQDLFVLYFSKFKSDGYFVDIGASNGVTFSNSFILERKGWKGIVSEPENTWHKKLNQRNCIKDYRAIYDQSDLDVSFSHVENDPMLSGITEHFAEDGNQKFRKNFVTKKYKTVSLNDLLIEHKAPKEIDYISIDTEGSENKILKSFNFDNFKVQIFTIEHNFVKEKKENVAKIMKENGYIGIFDHISKHDDWFLKRDNEVLKNISI</sequence>
<dbReference type="InterPro" id="IPR006342">
    <property type="entry name" value="FkbM_mtfrase"/>
</dbReference>
<dbReference type="SUPFAM" id="SSF53335">
    <property type="entry name" value="S-adenosyl-L-methionine-dependent methyltransferases"/>
    <property type="match status" value="1"/>
</dbReference>
<dbReference type="PANTHER" id="PTHR34009:SF2">
    <property type="entry name" value="PROTEIN STAR"/>
    <property type="match status" value="1"/>
</dbReference>